<feature type="compositionally biased region" description="Polar residues" evidence="1">
    <location>
        <begin position="187"/>
        <end position="203"/>
    </location>
</feature>
<protein>
    <submittedName>
        <fullName evidence="2">Uncharacterized protein</fullName>
    </submittedName>
</protein>
<evidence type="ECO:0000313" key="3">
    <source>
        <dbReference type="Proteomes" id="UP000469890"/>
    </source>
</evidence>
<dbReference type="AlphaFoldDB" id="A0A8H4BRS1"/>
<feature type="region of interest" description="Disordered" evidence="1">
    <location>
        <begin position="291"/>
        <end position="382"/>
    </location>
</feature>
<sequence>MLLIESTGQKSHDVHRFQCEGVCIHLFYSPFFSLAFPLPSSLKPYNMSISDSCKAYERFHSTHYQDEPFPMSKSKLIRYIKFRARSSTFTEFLTELDKHPQHGPEWLQEMNSDPDVKKLMDLTITLWPRIAKQCKEPLIGVGNVYETPSFKQKYGKYIRDKVNQEAMYRERVHVVEGKKSRGFMVTDPTQTMPDDIGTSSDSPINLDHPTPSVSPIPRSKSTTPSNSPSTASKYTSSTKYAAATSTSTSKTTTTLKSTTKYDAKIDEVALRKELLQQMMMPNQMRLVSQFKPSVTTKPSSKPSSSSSVRSTSPSTPSSSSKATAKKEASPAEPPVKSTSSSKPKSIATKKESIIQKKAPATQKKAPVAQKKNTTISKKQSEKDLWKLAQKVTVNIERPQEEEAVPHQPVVKIVKKKSPHHDTSNDIQPASSPRASPPPEIRHPVVLIRKPPPRRKKPTVKITKKDYTSYPQQQEDEDQEERIKEEEKDNNRNKRQKREDYLYDQDRLQIVRIVIENHDA</sequence>
<evidence type="ECO:0000256" key="1">
    <source>
        <dbReference type="SAM" id="MobiDB-lite"/>
    </source>
</evidence>
<organism evidence="2 3">
    <name type="scientific">Mucor circinelloides f. lusitanicus</name>
    <name type="common">Mucor racemosus var. lusitanicus</name>
    <dbReference type="NCBI Taxonomy" id="29924"/>
    <lineage>
        <taxon>Eukaryota</taxon>
        <taxon>Fungi</taxon>
        <taxon>Fungi incertae sedis</taxon>
        <taxon>Mucoromycota</taxon>
        <taxon>Mucoromycotina</taxon>
        <taxon>Mucoromycetes</taxon>
        <taxon>Mucorales</taxon>
        <taxon>Mucorineae</taxon>
        <taxon>Mucoraceae</taxon>
        <taxon>Mucor</taxon>
    </lineage>
</organism>
<feature type="region of interest" description="Disordered" evidence="1">
    <location>
        <begin position="397"/>
        <end position="502"/>
    </location>
</feature>
<feature type="region of interest" description="Disordered" evidence="1">
    <location>
        <begin position="179"/>
        <end position="256"/>
    </location>
</feature>
<dbReference type="EMBL" id="JAAECE010000001">
    <property type="protein sequence ID" value="KAF1806850.1"/>
    <property type="molecule type" value="Genomic_DNA"/>
</dbReference>
<proteinExistence type="predicted"/>
<accession>A0A8H4BRS1</accession>
<name>A0A8H4BRS1_MUCCL</name>
<feature type="compositionally biased region" description="Low complexity" evidence="1">
    <location>
        <begin position="355"/>
        <end position="371"/>
    </location>
</feature>
<reference evidence="2 3" key="1">
    <citation type="submission" date="2019-09" db="EMBL/GenBank/DDBJ databases">
        <authorList>
            <consortium name="DOE Joint Genome Institute"/>
            <person name="Mondo S.J."/>
            <person name="Navarro-Mendoza M.I."/>
            <person name="Perez-Arques C."/>
            <person name="Panchal S."/>
            <person name="Nicolas F.E."/>
            <person name="Ganguly P."/>
            <person name="Pangilinan J."/>
            <person name="Grigoriev I."/>
            <person name="Heitman J."/>
            <person name="Sanya K."/>
            <person name="Garre V."/>
        </authorList>
    </citation>
    <scope>NUCLEOTIDE SEQUENCE [LARGE SCALE GENOMIC DNA]</scope>
    <source>
        <strain evidence="2 3">MU402</strain>
    </source>
</reference>
<dbReference type="Proteomes" id="UP000469890">
    <property type="component" value="Unassembled WGS sequence"/>
</dbReference>
<feature type="compositionally biased region" description="Low complexity" evidence="1">
    <location>
        <begin position="334"/>
        <end position="346"/>
    </location>
</feature>
<evidence type="ECO:0000313" key="2">
    <source>
        <dbReference type="EMBL" id="KAF1806850.1"/>
    </source>
</evidence>
<feature type="compositionally biased region" description="Low complexity" evidence="1">
    <location>
        <begin position="217"/>
        <end position="256"/>
    </location>
</feature>
<comment type="caution">
    <text evidence="2">The sequence shown here is derived from an EMBL/GenBank/DDBJ whole genome shotgun (WGS) entry which is preliminary data.</text>
</comment>
<gene>
    <name evidence="2" type="ORF">FB192DRAFT_1352670</name>
</gene>
<feature type="compositionally biased region" description="Basic and acidic residues" evidence="1">
    <location>
        <begin position="480"/>
        <end position="502"/>
    </location>
</feature>
<feature type="compositionally biased region" description="Low complexity" evidence="1">
    <location>
        <begin position="291"/>
        <end position="322"/>
    </location>
</feature>